<keyword evidence="3" id="KW-1185">Reference proteome</keyword>
<feature type="transmembrane region" description="Helical" evidence="1">
    <location>
        <begin position="259"/>
        <end position="283"/>
    </location>
</feature>
<sequence>MTLILPTSSHARNALIATIVAALATIALETILLQRHRAMTASLTGSSGPANVEAIHKNSLQLVAFTIFEWCMVSYSGLQIWQHDQLMKDIGIPNDLLLDQGDPITRLILFSQLGLQVAAALGITLLTWRLYSEFGWLVFQKLGADVSLRKMMKEYRLLFTLLKLDAFFFFGYAIQIAALTDKHWLKGLTEIAFAVPLSMIIMGLGFCALRKENKATMLGFIACLGLLMAYMVYRLIALYEPLTGNPATDPYFFSRKTMTVFASLTLFMTILAFWNAIVMYMNFNKGLKEAMIQYRVRRSGTIRSVTTTTSIGQAPGQAGTHIDTINSTQRPLRNSRRGLRRKSLLHCESATASPRQTIVKVERWQIE</sequence>
<dbReference type="PANTHER" id="PTHR34391:SF1">
    <property type="entry name" value="UPF0658 GOLGI APPARATUS MEMBRANE PROTEIN C1952.10C-RELATED"/>
    <property type="match status" value="1"/>
</dbReference>
<feature type="transmembrane region" description="Helical" evidence="1">
    <location>
        <begin position="157"/>
        <end position="179"/>
    </location>
</feature>
<reference evidence="2" key="1">
    <citation type="journal article" date="2020" name="Fungal Divers.">
        <title>Resolving the Mortierellaceae phylogeny through synthesis of multi-gene phylogenetics and phylogenomics.</title>
        <authorList>
            <person name="Vandepol N."/>
            <person name="Liber J."/>
            <person name="Desiro A."/>
            <person name="Na H."/>
            <person name="Kennedy M."/>
            <person name="Barry K."/>
            <person name="Grigoriev I.V."/>
            <person name="Miller A.N."/>
            <person name="O'Donnell K."/>
            <person name="Stajich J.E."/>
            <person name="Bonito G."/>
        </authorList>
    </citation>
    <scope>NUCLEOTIDE SEQUENCE</scope>
    <source>
        <strain evidence="2">NVP1</strain>
    </source>
</reference>
<name>A0A9P5STD0_9FUNG</name>
<gene>
    <name evidence="2" type="ORF">BG006_008685</name>
</gene>
<dbReference type="AlphaFoldDB" id="A0A9P5STD0"/>
<organism evidence="2 3">
    <name type="scientific">Podila minutissima</name>
    <dbReference type="NCBI Taxonomy" id="64525"/>
    <lineage>
        <taxon>Eukaryota</taxon>
        <taxon>Fungi</taxon>
        <taxon>Fungi incertae sedis</taxon>
        <taxon>Mucoromycota</taxon>
        <taxon>Mortierellomycotina</taxon>
        <taxon>Mortierellomycetes</taxon>
        <taxon>Mortierellales</taxon>
        <taxon>Mortierellaceae</taxon>
        <taxon>Podila</taxon>
    </lineage>
</organism>
<proteinExistence type="predicted"/>
<dbReference type="GO" id="GO:0005794">
    <property type="term" value="C:Golgi apparatus"/>
    <property type="evidence" value="ECO:0007669"/>
    <property type="project" value="TreeGrafter"/>
</dbReference>
<feature type="transmembrane region" description="Helical" evidence="1">
    <location>
        <begin position="216"/>
        <end position="239"/>
    </location>
</feature>
<evidence type="ECO:0000313" key="2">
    <source>
        <dbReference type="EMBL" id="KAF9338194.1"/>
    </source>
</evidence>
<dbReference type="PANTHER" id="PTHR34391">
    <property type="entry name" value="UPF0658 GOLGI APPARATUS MEMBRANE PROTEIN C1952.10C-RELATED"/>
    <property type="match status" value="1"/>
</dbReference>
<keyword evidence="1" id="KW-0472">Membrane</keyword>
<dbReference type="Proteomes" id="UP000696485">
    <property type="component" value="Unassembled WGS sequence"/>
</dbReference>
<dbReference type="InterPro" id="IPR040410">
    <property type="entry name" value="UPF0658_Golgi"/>
</dbReference>
<keyword evidence="1" id="KW-1133">Transmembrane helix</keyword>
<comment type="caution">
    <text evidence="2">The sequence shown here is derived from an EMBL/GenBank/DDBJ whole genome shotgun (WGS) entry which is preliminary data.</text>
</comment>
<protein>
    <submittedName>
        <fullName evidence="2">Uncharacterized protein</fullName>
    </submittedName>
</protein>
<keyword evidence="1" id="KW-0812">Transmembrane</keyword>
<dbReference type="EMBL" id="JAAAUY010000006">
    <property type="protein sequence ID" value="KAF9338194.1"/>
    <property type="molecule type" value="Genomic_DNA"/>
</dbReference>
<accession>A0A9P5STD0</accession>
<feature type="transmembrane region" description="Helical" evidence="1">
    <location>
        <begin position="14"/>
        <end position="33"/>
    </location>
</feature>
<feature type="transmembrane region" description="Helical" evidence="1">
    <location>
        <begin position="191"/>
        <end position="209"/>
    </location>
</feature>
<evidence type="ECO:0000313" key="3">
    <source>
        <dbReference type="Proteomes" id="UP000696485"/>
    </source>
</evidence>
<evidence type="ECO:0000256" key="1">
    <source>
        <dbReference type="SAM" id="Phobius"/>
    </source>
</evidence>